<feature type="domain" description="NADH-Ubiquinone oxidoreductase (complex I) chain 5 N-terminal" evidence="7">
    <location>
        <begin position="61"/>
        <end position="111"/>
    </location>
</feature>
<evidence type="ECO:0000259" key="6">
    <source>
        <dbReference type="Pfam" id="PF00361"/>
    </source>
</evidence>
<gene>
    <name evidence="8" type="ORF">METZ01_LOCUS463319</name>
</gene>
<dbReference type="GO" id="GO:0008137">
    <property type="term" value="F:NADH dehydrogenase (ubiquinone) activity"/>
    <property type="evidence" value="ECO:0007669"/>
    <property type="project" value="InterPro"/>
</dbReference>
<protein>
    <recommendedName>
        <fullName evidence="9">NADH-quinone oxidoreductase subunit L</fullName>
    </recommendedName>
</protein>
<dbReference type="GO" id="GO:0015990">
    <property type="term" value="P:electron transport coupled proton transport"/>
    <property type="evidence" value="ECO:0007669"/>
    <property type="project" value="TreeGrafter"/>
</dbReference>
<evidence type="ECO:0000313" key="8">
    <source>
        <dbReference type="EMBL" id="SVE10465.1"/>
    </source>
</evidence>
<dbReference type="GO" id="GO:0016020">
    <property type="term" value="C:membrane"/>
    <property type="evidence" value="ECO:0007669"/>
    <property type="project" value="UniProtKB-SubCell"/>
</dbReference>
<sequence>MNTAAWFILLLPLFSAVVIGLGAFRSRKASAAISVGAVTGSFLLTLLLVAAGGKLHPSVAWLAIEGLEIDIGLQIDSLSKLMLCVVTGVGSLIHIFSLGYMKEDRDFARYFAFLSLFIFSMLGIVLADNFVMMFIFWELVGVSSYLLIGFWFEKPSAADAAKKAFLTNRVGDFGFLLGILMVWTALGSVGFADLAESVSAETATITGLAGFLIFCGAMGKSAQFPLHVWL</sequence>
<evidence type="ECO:0000256" key="1">
    <source>
        <dbReference type="ARBA" id="ARBA00004141"/>
    </source>
</evidence>
<reference evidence="8" key="1">
    <citation type="submission" date="2018-05" db="EMBL/GenBank/DDBJ databases">
        <authorList>
            <person name="Lanie J.A."/>
            <person name="Ng W.-L."/>
            <person name="Kazmierczak K.M."/>
            <person name="Andrzejewski T.M."/>
            <person name="Davidsen T.M."/>
            <person name="Wayne K.J."/>
            <person name="Tettelin H."/>
            <person name="Glass J.I."/>
            <person name="Rusch D."/>
            <person name="Podicherti R."/>
            <person name="Tsui H.-C.T."/>
            <person name="Winkler M.E."/>
        </authorList>
    </citation>
    <scope>NUCLEOTIDE SEQUENCE</scope>
</reference>
<dbReference type="EMBL" id="UINC01194399">
    <property type="protein sequence ID" value="SVE10465.1"/>
    <property type="molecule type" value="Genomic_DNA"/>
</dbReference>
<dbReference type="PANTHER" id="PTHR42829">
    <property type="entry name" value="NADH-UBIQUINONE OXIDOREDUCTASE CHAIN 5"/>
    <property type="match status" value="1"/>
</dbReference>
<dbReference type="PRINTS" id="PR01434">
    <property type="entry name" value="NADHDHGNASE5"/>
</dbReference>
<feature type="transmembrane region" description="Helical" evidence="5">
    <location>
        <begin position="133"/>
        <end position="152"/>
    </location>
</feature>
<proteinExistence type="predicted"/>
<evidence type="ECO:0000259" key="7">
    <source>
        <dbReference type="Pfam" id="PF00662"/>
    </source>
</evidence>
<feature type="transmembrane region" description="Helical" evidence="5">
    <location>
        <begin position="173"/>
        <end position="192"/>
    </location>
</feature>
<dbReference type="AlphaFoldDB" id="A0A383ATF5"/>
<evidence type="ECO:0000256" key="5">
    <source>
        <dbReference type="SAM" id="Phobius"/>
    </source>
</evidence>
<feature type="transmembrane region" description="Helical" evidence="5">
    <location>
        <begin position="198"/>
        <end position="217"/>
    </location>
</feature>
<dbReference type="InterPro" id="IPR003945">
    <property type="entry name" value="NU5C-like"/>
</dbReference>
<dbReference type="GO" id="GO:0003954">
    <property type="term" value="F:NADH dehydrogenase activity"/>
    <property type="evidence" value="ECO:0007669"/>
    <property type="project" value="TreeGrafter"/>
</dbReference>
<dbReference type="GO" id="GO:0042773">
    <property type="term" value="P:ATP synthesis coupled electron transport"/>
    <property type="evidence" value="ECO:0007669"/>
    <property type="project" value="InterPro"/>
</dbReference>
<keyword evidence="3 5" id="KW-1133">Transmembrane helix</keyword>
<feature type="transmembrane region" description="Helical" evidence="5">
    <location>
        <begin position="107"/>
        <end position="127"/>
    </location>
</feature>
<dbReference type="InterPro" id="IPR001750">
    <property type="entry name" value="ND/Mrp_TM"/>
</dbReference>
<dbReference type="Pfam" id="PF00361">
    <property type="entry name" value="Proton_antipo_M"/>
    <property type="match status" value="1"/>
</dbReference>
<comment type="subcellular location">
    <subcellularLocation>
        <location evidence="1">Membrane</location>
        <topology evidence="1">Multi-pass membrane protein</topology>
    </subcellularLocation>
</comment>
<feature type="non-terminal residue" evidence="8">
    <location>
        <position position="230"/>
    </location>
</feature>
<feature type="transmembrane region" description="Helical" evidence="5">
    <location>
        <begin position="31"/>
        <end position="52"/>
    </location>
</feature>
<feature type="domain" description="NADH:quinone oxidoreductase/Mrp antiporter transmembrane" evidence="6">
    <location>
        <begin position="127"/>
        <end position="230"/>
    </location>
</feature>
<feature type="transmembrane region" description="Helical" evidence="5">
    <location>
        <begin position="80"/>
        <end position="100"/>
    </location>
</feature>
<organism evidence="8">
    <name type="scientific">marine metagenome</name>
    <dbReference type="NCBI Taxonomy" id="408172"/>
    <lineage>
        <taxon>unclassified sequences</taxon>
        <taxon>metagenomes</taxon>
        <taxon>ecological metagenomes</taxon>
    </lineage>
</organism>
<accession>A0A383ATF5</accession>
<name>A0A383ATF5_9ZZZZ</name>
<keyword evidence="2 5" id="KW-0812">Transmembrane</keyword>
<evidence type="ECO:0000256" key="4">
    <source>
        <dbReference type="ARBA" id="ARBA00023136"/>
    </source>
</evidence>
<dbReference type="Pfam" id="PF00662">
    <property type="entry name" value="Proton_antipo_N"/>
    <property type="match status" value="1"/>
</dbReference>
<evidence type="ECO:0008006" key="9">
    <source>
        <dbReference type="Google" id="ProtNLM"/>
    </source>
</evidence>
<dbReference type="InterPro" id="IPR001516">
    <property type="entry name" value="Proton_antipo_N"/>
</dbReference>
<evidence type="ECO:0000256" key="3">
    <source>
        <dbReference type="ARBA" id="ARBA00022989"/>
    </source>
</evidence>
<keyword evidence="4 5" id="KW-0472">Membrane</keyword>
<feature type="transmembrane region" description="Helical" evidence="5">
    <location>
        <begin position="6"/>
        <end position="24"/>
    </location>
</feature>
<dbReference type="PANTHER" id="PTHR42829:SF2">
    <property type="entry name" value="NADH-UBIQUINONE OXIDOREDUCTASE CHAIN 5"/>
    <property type="match status" value="1"/>
</dbReference>
<evidence type="ECO:0000256" key="2">
    <source>
        <dbReference type="ARBA" id="ARBA00022692"/>
    </source>
</evidence>